<dbReference type="AlphaFoldDB" id="A0A1G8SJK7"/>
<organism evidence="5 6">
    <name type="scientific">Flavobacterium noncentrifugens</name>
    <dbReference type="NCBI Taxonomy" id="1128970"/>
    <lineage>
        <taxon>Bacteria</taxon>
        <taxon>Pseudomonadati</taxon>
        <taxon>Bacteroidota</taxon>
        <taxon>Flavobacteriia</taxon>
        <taxon>Flavobacteriales</taxon>
        <taxon>Flavobacteriaceae</taxon>
        <taxon>Flavobacterium</taxon>
    </lineage>
</organism>
<keyword evidence="6" id="KW-1185">Reference proteome</keyword>
<dbReference type="PROSITE" id="PS51257">
    <property type="entry name" value="PROKAR_LIPOPROTEIN"/>
    <property type="match status" value="1"/>
</dbReference>
<dbReference type="OrthoDB" id="9809989at2"/>
<protein>
    <submittedName>
        <fullName evidence="5">Ig-like domain-containing protein</fullName>
    </submittedName>
</protein>
<evidence type="ECO:0000256" key="1">
    <source>
        <dbReference type="ARBA" id="ARBA00022729"/>
    </source>
</evidence>
<reference evidence="5 6" key="1">
    <citation type="submission" date="2016-10" db="EMBL/GenBank/DDBJ databases">
        <authorList>
            <person name="de Groot N.N."/>
        </authorList>
    </citation>
    <scope>NUCLEOTIDE SEQUENCE [LARGE SCALE GENOMIC DNA]</scope>
    <source>
        <strain evidence="5 6">CGMCC 1.10076</strain>
    </source>
</reference>
<name>A0A1G8SJK7_9FLAO</name>
<evidence type="ECO:0000259" key="4">
    <source>
        <dbReference type="Pfam" id="PF13205"/>
    </source>
</evidence>
<gene>
    <name evidence="5" type="ORF">SAMN04487935_0586</name>
</gene>
<dbReference type="RefSeq" id="WP_091392395.1">
    <property type="nucleotide sequence ID" value="NZ_BKAI01000002.1"/>
</dbReference>
<dbReference type="EMBL" id="FNEZ01000001">
    <property type="protein sequence ID" value="SDJ29397.1"/>
    <property type="molecule type" value="Genomic_DNA"/>
</dbReference>
<feature type="signal peptide" evidence="3">
    <location>
        <begin position="1"/>
        <end position="21"/>
    </location>
</feature>
<dbReference type="Proteomes" id="UP000199580">
    <property type="component" value="Unassembled WGS sequence"/>
</dbReference>
<proteinExistence type="predicted"/>
<evidence type="ECO:0000256" key="3">
    <source>
        <dbReference type="SAM" id="SignalP"/>
    </source>
</evidence>
<dbReference type="InterPro" id="IPR032812">
    <property type="entry name" value="SbsA_Ig"/>
</dbReference>
<evidence type="ECO:0000313" key="5">
    <source>
        <dbReference type="EMBL" id="SDJ29397.1"/>
    </source>
</evidence>
<accession>A0A1G8SJK7</accession>
<dbReference type="STRING" id="1128970.SAMN04487935_0586"/>
<sequence>MLKKHFTYFCLMLALILTGCAKRGSITGGLKDTLGPVLKSSFPKNYSTDFKEKSFKLTFDEYVKLKNINKQLIVSPPMKKAPEVLPTTASRSITVKFADTLKPNTTYSFNFGQSIEDNNEGNPYRQFKYVFSTGTYIDSLTLSGSIKDAFDKKIDNFVSVMLYDADETLTDSIIYRQNPRYITNTLDSSTTFKLENLKAGKYLLVAVKDQNSNYRFDPKTEKIAFRKAFVTIPTDSLYQLDMFKESPQFKSDKPSQVSGSRLVMGYEGNPSGTKVKMEKGGENMDVILTRLPKKDSLQIWHKPIKLAEGVKTDSLHFVVSNDKYSEKYTVKIKNQKRDTLSFTSKYSTSLPLREKFTLASSLPITAFDVSKMNLINKDSVAIAIKTEYDEMNQEVTFDFPREPLEKYRLQLLPGALTDYTGGVNDTLSYRFETKNLSDYGNLRLTLEKPKSFPLIIELTNDKGDVLASAYSEGETKINFDLVEPALFTLRIIYDTNKNKIWDAGNYLEKRQSEEVYYFPKPIDVRANWDVEQPVNLQ</sequence>
<keyword evidence="1 3" id="KW-0732">Signal</keyword>
<evidence type="ECO:0000256" key="2">
    <source>
        <dbReference type="SAM" id="MobiDB-lite"/>
    </source>
</evidence>
<feature type="chain" id="PRO_5011443987" evidence="3">
    <location>
        <begin position="22"/>
        <end position="537"/>
    </location>
</feature>
<dbReference type="Pfam" id="PF13205">
    <property type="entry name" value="Big_5"/>
    <property type="match status" value="1"/>
</dbReference>
<feature type="region of interest" description="Disordered" evidence="2">
    <location>
        <begin position="251"/>
        <end position="277"/>
    </location>
</feature>
<feature type="domain" description="SbsA Ig-like" evidence="4">
    <location>
        <begin position="32"/>
        <end position="133"/>
    </location>
</feature>
<evidence type="ECO:0000313" key="6">
    <source>
        <dbReference type="Proteomes" id="UP000199580"/>
    </source>
</evidence>